<reference evidence="3" key="1">
    <citation type="submission" date="2016-11" db="UniProtKB">
        <authorList>
            <consortium name="WormBaseParasite"/>
        </authorList>
    </citation>
    <scope>IDENTIFICATION</scope>
</reference>
<evidence type="ECO:0000313" key="3">
    <source>
        <dbReference type="WBParaSite" id="L893_g22301.t1"/>
    </source>
</evidence>
<evidence type="ECO:0000256" key="1">
    <source>
        <dbReference type="SAM" id="SignalP"/>
    </source>
</evidence>
<dbReference type="WBParaSite" id="L893_g22301.t1">
    <property type="protein sequence ID" value="L893_g22301.t1"/>
    <property type="gene ID" value="L893_g22301"/>
</dbReference>
<dbReference type="Proteomes" id="UP000095287">
    <property type="component" value="Unplaced"/>
</dbReference>
<keyword evidence="1" id="KW-0732">Signal</keyword>
<protein>
    <submittedName>
        <fullName evidence="3">Uncharacterized protein</fullName>
    </submittedName>
</protein>
<feature type="chain" id="PRO_5009312920" evidence="1">
    <location>
        <begin position="21"/>
        <end position="67"/>
    </location>
</feature>
<dbReference type="AlphaFoldDB" id="A0A1I7Z354"/>
<feature type="signal peptide" evidence="1">
    <location>
        <begin position="1"/>
        <end position="20"/>
    </location>
</feature>
<keyword evidence="2" id="KW-1185">Reference proteome</keyword>
<accession>A0A1I7Z354</accession>
<sequence length="67" mass="7553">MARLVHLVFCFLLLVSMAAAEFIPPRFAYFEKHEAKQASTVPNGLHVKNGQKDPKFGPGSWEFVYGK</sequence>
<organism evidence="2 3">
    <name type="scientific">Steinernema glaseri</name>
    <dbReference type="NCBI Taxonomy" id="37863"/>
    <lineage>
        <taxon>Eukaryota</taxon>
        <taxon>Metazoa</taxon>
        <taxon>Ecdysozoa</taxon>
        <taxon>Nematoda</taxon>
        <taxon>Chromadorea</taxon>
        <taxon>Rhabditida</taxon>
        <taxon>Tylenchina</taxon>
        <taxon>Panagrolaimomorpha</taxon>
        <taxon>Strongyloidoidea</taxon>
        <taxon>Steinernematidae</taxon>
        <taxon>Steinernema</taxon>
    </lineage>
</organism>
<name>A0A1I7Z354_9BILA</name>
<evidence type="ECO:0000313" key="2">
    <source>
        <dbReference type="Proteomes" id="UP000095287"/>
    </source>
</evidence>
<proteinExistence type="predicted"/>